<dbReference type="AlphaFoldDB" id="A0A3G8YNQ0"/>
<dbReference type="SUPFAM" id="SSF56300">
    <property type="entry name" value="Metallo-dependent phosphatases"/>
    <property type="match status" value="1"/>
</dbReference>
<gene>
    <name evidence="3" type="ORF">EHF33_08420</name>
</gene>
<protein>
    <submittedName>
        <fullName evidence="3">Phosphohydrolase</fullName>
    </submittedName>
</protein>
<proteinExistence type="predicted"/>
<organism evidence="3 4">
    <name type="scientific">Deinococcus psychrotolerans</name>
    <dbReference type="NCBI Taxonomy" id="2489213"/>
    <lineage>
        <taxon>Bacteria</taxon>
        <taxon>Thermotogati</taxon>
        <taxon>Deinococcota</taxon>
        <taxon>Deinococci</taxon>
        <taxon>Deinococcales</taxon>
        <taxon>Deinococcaceae</taxon>
        <taxon>Deinococcus</taxon>
    </lineage>
</organism>
<evidence type="ECO:0000313" key="3">
    <source>
        <dbReference type="EMBL" id="AZI42766.1"/>
    </source>
</evidence>
<dbReference type="Gene3D" id="3.60.21.10">
    <property type="match status" value="1"/>
</dbReference>
<dbReference type="InterPro" id="IPR004843">
    <property type="entry name" value="Calcineurin-like_PHP"/>
</dbReference>
<dbReference type="Proteomes" id="UP000276417">
    <property type="component" value="Chromosome 1"/>
</dbReference>
<keyword evidence="1" id="KW-0472">Membrane</keyword>
<dbReference type="EMBL" id="CP034183">
    <property type="protein sequence ID" value="AZI42766.1"/>
    <property type="molecule type" value="Genomic_DNA"/>
</dbReference>
<keyword evidence="4" id="KW-1185">Reference proteome</keyword>
<dbReference type="KEGG" id="dph:EHF33_08420"/>
<dbReference type="GO" id="GO:0016787">
    <property type="term" value="F:hydrolase activity"/>
    <property type="evidence" value="ECO:0007669"/>
    <property type="project" value="UniProtKB-KW"/>
</dbReference>
<dbReference type="PANTHER" id="PTHR31302">
    <property type="entry name" value="TRANSMEMBRANE PROTEIN WITH METALLOPHOSPHOESTERASE DOMAIN-RELATED"/>
    <property type="match status" value="1"/>
</dbReference>
<dbReference type="Pfam" id="PF00149">
    <property type="entry name" value="Metallophos"/>
    <property type="match status" value="1"/>
</dbReference>
<dbReference type="PIRSF" id="PIRSF033094">
    <property type="entry name" value="Pesterase_CT488"/>
    <property type="match status" value="1"/>
</dbReference>
<sequence length="268" mass="29593">MKSLPDTALAALGRLFSCGPPRRFLGLFSGVFMRVFAIADLHLAFVTPKPMTVFGAQWAGHPQAIFEQWRSIVRADDLVLLPGDLSWAMRLPDAVTDLAPVAELPGTKVLLRGNHDYWWPTISRLRSALPAGMFAVQNDALRFGEVGQGNIVVCGTRGWITPASEAFGPDDTKIYAREAERLRLSLQAARKLADDTTQTLLMLHYPPTGPQFAATAFTELIDEYRPDQVLYGHLHGLPLERSLQSWNGIPTHLVAADVLRFKPKLIVG</sequence>
<feature type="transmembrane region" description="Helical" evidence="1">
    <location>
        <begin position="24"/>
        <end position="45"/>
    </location>
</feature>
<dbReference type="InterPro" id="IPR051158">
    <property type="entry name" value="Metallophosphoesterase_sf"/>
</dbReference>
<evidence type="ECO:0000313" key="4">
    <source>
        <dbReference type="Proteomes" id="UP000276417"/>
    </source>
</evidence>
<keyword evidence="1" id="KW-0812">Transmembrane</keyword>
<keyword evidence="1" id="KW-1133">Transmembrane helix</keyword>
<dbReference type="OrthoDB" id="8610138at2"/>
<reference evidence="3 4" key="1">
    <citation type="submission" date="2018-11" db="EMBL/GenBank/DDBJ databases">
        <title>Deinococcus shelandsis sp. nov., isolated from South Shetland Islands soil of Antarctica.</title>
        <authorList>
            <person name="Tian J."/>
        </authorList>
    </citation>
    <scope>NUCLEOTIDE SEQUENCE [LARGE SCALE GENOMIC DNA]</scope>
    <source>
        <strain evidence="3 4">S14-83T</strain>
    </source>
</reference>
<accession>A0A3G8YNQ0</accession>
<dbReference type="InterPro" id="IPR014578">
    <property type="entry name" value="Pesterase_CT488"/>
</dbReference>
<keyword evidence="3" id="KW-0378">Hydrolase</keyword>
<dbReference type="PANTHER" id="PTHR31302:SF22">
    <property type="entry name" value="PHOSPHOESTERASE"/>
    <property type="match status" value="1"/>
</dbReference>
<evidence type="ECO:0000256" key="1">
    <source>
        <dbReference type="SAM" id="Phobius"/>
    </source>
</evidence>
<feature type="domain" description="Calcineurin-like phosphoesterase" evidence="2">
    <location>
        <begin position="33"/>
        <end position="236"/>
    </location>
</feature>
<name>A0A3G8YNQ0_9DEIO</name>
<dbReference type="InterPro" id="IPR029052">
    <property type="entry name" value="Metallo-depent_PP-like"/>
</dbReference>
<evidence type="ECO:0000259" key="2">
    <source>
        <dbReference type="Pfam" id="PF00149"/>
    </source>
</evidence>